<dbReference type="Proteomes" id="UP001365846">
    <property type="component" value="Unassembled WGS sequence"/>
</dbReference>
<dbReference type="InterPro" id="IPR025708">
    <property type="entry name" value="HSP15"/>
</dbReference>
<keyword evidence="3" id="KW-0238">DNA-binding</keyword>
<dbReference type="RefSeq" id="WP_340355251.1">
    <property type="nucleotide sequence ID" value="NZ_JBBKZU010000001.1"/>
</dbReference>
<evidence type="ECO:0000313" key="7">
    <source>
        <dbReference type="EMBL" id="MEJ8809940.1"/>
    </source>
</evidence>
<evidence type="ECO:0000313" key="8">
    <source>
        <dbReference type="Proteomes" id="UP001365846"/>
    </source>
</evidence>
<evidence type="ECO:0000259" key="6">
    <source>
        <dbReference type="SMART" id="SM00363"/>
    </source>
</evidence>
<comment type="caution">
    <text evidence="7">The sequence shown here is derived from an EMBL/GenBank/DDBJ whole genome shotgun (WGS) entry which is preliminary data.</text>
</comment>
<name>A0ABU8V8H0_9BURK</name>
<dbReference type="PIRSF" id="PIRSF016821">
    <property type="entry name" value="HSP15"/>
    <property type="match status" value="1"/>
</dbReference>
<keyword evidence="8" id="KW-1185">Reference proteome</keyword>
<protein>
    <submittedName>
        <fullName evidence="7">RNA-binding S4 domain-containing protein</fullName>
    </submittedName>
</protein>
<reference evidence="7 8" key="1">
    <citation type="submission" date="2024-03" db="EMBL/GenBank/DDBJ databases">
        <title>Novel species of the genus Variovorax.</title>
        <authorList>
            <person name="Liu Q."/>
            <person name="Xin Y.-H."/>
        </authorList>
    </citation>
    <scope>NUCLEOTIDE SEQUENCE [LARGE SCALE GENOMIC DNA]</scope>
    <source>
        <strain evidence="7 8">KACC 18899</strain>
    </source>
</reference>
<evidence type="ECO:0000256" key="4">
    <source>
        <dbReference type="PROSITE-ProRule" id="PRU00182"/>
    </source>
</evidence>
<accession>A0ABU8V8H0</accession>
<dbReference type="EMBL" id="JBBKZU010000001">
    <property type="protein sequence ID" value="MEJ8809940.1"/>
    <property type="molecule type" value="Genomic_DNA"/>
</dbReference>
<dbReference type="InterPro" id="IPR036986">
    <property type="entry name" value="S4_RNA-bd_sf"/>
</dbReference>
<dbReference type="CDD" id="cd00165">
    <property type="entry name" value="S4"/>
    <property type="match status" value="1"/>
</dbReference>
<evidence type="ECO:0000256" key="2">
    <source>
        <dbReference type="ARBA" id="ARBA00022884"/>
    </source>
</evidence>
<gene>
    <name evidence="7" type="ORF">WKW77_02615</name>
</gene>
<dbReference type="InterPro" id="IPR002942">
    <property type="entry name" value="S4_RNA-bd"/>
</dbReference>
<comment type="similarity">
    <text evidence="1">Belongs to the HSP15 family.</text>
</comment>
<proteinExistence type="inferred from homology"/>
<feature type="domain" description="RNA-binding S4" evidence="6">
    <location>
        <begin position="4"/>
        <end position="63"/>
    </location>
</feature>
<evidence type="ECO:0000256" key="1">
    <source>
        <dbReference type="ARBA" id="ARBA00008396"/>
    </source>
</evidence>
<feature type="region of interest" description="Disordered" evidence="5">
    <location>
        <begin position="91"/>
        <end position="140"/>
    </location>
</feature>
<sequence>MDRLRIDKWLWAARFYKTRSLAADEIGKHRVQVNGEVAKASREVKPGDKVTVRLGPFTREVLVRGLSGQRGPAPVAQQLYEETPESLAAQAAVREQRRLGSEPALSIEQGRPTKRDRRELESARRGNWDNRWSASLDDDE</sequence>
<dbReference type="SUPFAM" id="SSF55174">
    <property type="entry name" value="Alpha-L RNA-binding motif"/>
    <property type="match status" value="1"/>
</dbReference>
<evidence type="ECO:0000256" key="5">
    <source>
        <dbReference type="SAM" id="MobiDB-lite"/>
    </source>
</evidence>
<dbReference type="Gene3D" id="3.10.290.10">
    <property type="entry name" value="RNA-binding S4 domain"/>
    <property type="match status" value="1"/>
</dbReference>
<evidence type="ECO:0000256" key="3">
    <source>
        <dbReference type="ARBA" id="ARBA00023125"/>
    </source>
</evidence>
<keyword evidence="2 4" id="KW-0694">RNA-binding</keyword>
<feature type="compositionally biased region" description="Basic and acidic residues" evidence="5">
    <location>
        <begin position="111"/>
        <end position="128"/>
    </location>
</feature>
<dbReference type="Pfam" id="PF01479">
    <property type="entry name" value="S4"/>
    <property type="match status" value="1"/>
</dbReference>
<dbReference type="SMART" id="SM00363">
    <property type="entry name" value="S4"/>
    <property type="match status" value="1"/>
</dbReference>
<dbReference type="PROSITE" id="PS50889">
    <property type="entry name" value="S4"/>
    <property type="match status" value="1"/>
</dbReference>
<organism evidence="7 8">
    <name type="scientific">Variovorax ureilyticus</name>
    <dbReference type="NCBI Taxonomy" id="1836198"/>
    <lineage>
        <taxon>Bacteria</taxon>
        <taxon>Pseudomonadati</taxon>
        <taxon>Pseudomonadota</taxon>
        <taxon>Betaproteobacteria</taxon>
        <taxon>Burkholderiales</taxon>
        <taxon>Comamonadaceae</taxon>
        <taxon>Variovorax</taxon>
    </lineage>
</organism>